<dbReference type="SUPFAM" id="SSF55315">
    <property type="entry name" value="L30e-like"/>
    <property type="match status" value="1"/>
</dbReference>
<sequence>MSFVTKLPLLGRNHAIAFALRPLPLSFKRDASRLSAIHDGIRRSDRIRPQGSKEVRRRPDEEEYLSPEERRRQRAIARRNPITYKIRKGKKDITEEPGPSRKSKSARFADPRDPFGKGSLVKKFKSGELFAGFEGQGQVKKDGHIQHDDFVRQMMGGESGNHSDSRKKESFGRSSGVPSGGRSRAPAWGEKDRGENRGERRGDPAEKHSKGSAWGEKDRGDRGDRRAPADGYSKGSAWGEKDRGDRRAPTEGYGRAPAWGEKDRGDRGSDRRASSEGYTSRTPAWGEKDRGDRRAPVEGGGRDRFDRSAPESRRSDSAEYGESRTQSSRSSYQPERMRSDEPSSDRPYRSKRSDKDEDGEEAGPAWERKPRQEGPVSLPYATAASQFLYGTSTVEAALNASRRKLYRLYIYKGKDRRSKSLEKDTAIGDLARRRGIRVDYVDEAALPMLNKMSGSRPHNGHVLEASPLPQMPITALGELSEGEGGPGFRVDLGHQSYEEAQVNGTSDFVPTEPDTRKPLVLMVDEVLDPGNLGAILRTASFMGVTAVAVSKRGSAPITPVVLKASAGAAEALTMFSVDGVEDFLRDSRENGWRVYAAVAPQPGSTRRQVDTMDVEKDDPLRKHPCILLVGNEGEGLPRALRRASDIEISIPNLSGSTVVDSLNVSVATGLLCSAFLRGKAKAFGDSVHVVQDAGAIF</sequence>
<evidence type="ECO:0000313" key="13">
    <source>
        <dbReference type="Proteomes" id="UP000283895"/>
    </source>
</evidence>
<dbReference type="InterPro" id="IPR029064">
    <property type="entry name" value="Ribosomal_eL30-like_sf"/>
</dbReference>
<dbReference type="Pfam" id="PF08032">
    <property type="entry name" value="SpoU_sub_bind"/>
    <property type="match status" value="1"/>
</dbReference>
<dbReference type="SUPFAM" id="SSF75217">
    <property type="entry name" value="alpha/beta knot"/>
    <property type="match status" value="1"/>
</dbReference>
<dbReference type="FunFam" id="3.30.1330.30:FF:000035">
    <property type="entry name" value="TrmH family RNA methyltransferase"/>
    <property type="match status" value="1"/>
</dbReference>
<dbReference type="Proteomes" id="UP000283895">
    <property type="component" value="Unassembled WGS sequence"/>
</dbReference>
<feature type="region of interest" description="Disordered" evidence="10">
    <location>
        <begin position="42"/>
        <end position="120"/>
    </location>
</feature>
<dbReference type="InterPro" id="IPR004441">
    <property type="entry name" value="rRNA_MeTrfase_TrmH"/>
</dbReference>
<dbReference type="SMART" id="SM00967">
    <property type="entry name" value="SpoU_sub_bind"/>
    <property type="match status" value="1"/>
</dbReference>
<feature type="compositionally biased region" description="Basic and acidic residues" evidence="10">
    <location>
        <begin position="161"/>
        <end position="171"/>
    </location>
</feature>
<evidence type="ECO:0000256" key="4">
    <source>
        <dbReference type="ARBA" id="ARBA00022603"/>
    </source>
</evidence>
<dbReference type="InterPro" id="IPR047261">
    <property type="entry name" value="MRM1_MeTrfase_dom"/>
</dbReference>
<evidence type="ECO:0000256" key="3">
    <source>
        <dbReference type="ARBA" id="ARBA00022552"/>
    </source>
</evidence>
<proteinExistence type="inferred from homology"/>
<dbReference type="InterPro" id="IPR001537">
    <property type="entry name" value="SpoU_MeTrfase"/>
</dbReference>
<dbReference type="STRING" id="356882.A0A423W0M5"/>
<evidence type="ECO:0000256" key="1">
    <source>
        <dbReference type="ARBA" id="ARBA00004173"/>
    </source>
</evidence>
<dbReference type="InterPro" id="IPR013123">
    <property type="entry name" value="SpoU_subst-bd"/>
</dbReference>
<feature type="compositionally biased region" description="Basic and acidic residues" evidence="10">
    <location>
        <begin position="286"/>
        <end position="317"/>
    </location>
</feature>
<keyword evidence="8" id="KW-0496">Mitochondrion</keyword>
<evidence type="ECO:0000256" key="9">
    <source>
        <dbReference type="ARBA" id="ARBA00034881"/>
    </source>
</evidence>
<name>A0A423W0M5_9PEZI</name>
<dbReference type="InterPro" id="IPR047182">
    <property type="entry name" value="MRM1"/>
</dbReference>
<comment type="similarity">
    <text evidence="2">Belongs to the class IV-like SAM-binding methyltransferase superfamily. RNA methyltransferase TrmH family.</text>
</comment>
<reference evidence="12 13" key="1">
    <citation type="submission" date="2015-09" db="EMBL/GenBank/DDBJ databases">
        <title>Host preference determinants of Valsa canker pathogens revealed by comparative genomics.</title>
        <authorList>
            <person name="Yin Z."/>
            <person name="Huang L."/>
        </authorList>
    </citation>
    <scope>NUCLEOTIDE SEQUENCE [LARGE SCALE GENOMIC DNA]</scope>
    <source>
        <strain evidence="12 13">03-1</strain>
    </source>
</reference>
<keyword evidence="5" id="KW-0808">Transferase</keyword>
<feature type="domain" description="RNA 2-O ribose methyltransferase substrate binding" evidence="11">
    <location>
        <begin position="387"/>
        <end position="471"/>
    </location>
</feature>
<comment type="caution">
    <text evidence="12">The sequence shown here is derived from an EMBL/GenBank/DDBJ whole genome shotgun (WGS) entry which is preliminary data.</text>
</comment>
<evidence type="ECO:0000259" key="11">
    <source>
        <dbReference type="SMART" id="SM00967"/>
    </source>
</evidence>
<evidence type="ECO:0000313" key="12">
    <source>
        <dbReference type="EMBL" id="ROV96840.1"/>
    </source>
</evidence>
<dbReference type="Gene3D" id="3.30.1330.30">
    <property type="match status" value="1"/>
</dbReference>
<dbReference type="PANTHER" id="PTHR46103">
    <property type="entry name" value="RRNA METHYLTRANSFERASE 1, MITOCHONDRIAL"/>
    <property type="match status" value="1"/>
</dbReference>
<evidence type="ECO:0000256" key="8">
    <source>
        <dbReference type="ARBA" id="ARBA00023128"/>
    </source>
</evidence>
<dbReference type="Gene3D" id="3.40.1280.10">
    <property type="match status" value="1"/>
</dbReference>
<feature type="region of interest" description="Disordered" evidence="10">
    <location>
        <begin position="134"/>
        <end position="374"/>
    </location>
</feature>
<dbReference type="NCBIfam" id="TIGR00186">
    <property type="entry name" value="rRNA_methyl_3"/>
    <property type="match status" value="1"/>
</dbReference>
<organism evidence="12 13">
    <name type="scientific">Cytospora schulzeri</name>
    <dbReference type="NCBI Taxonomy" id="448051"/>
    <lineage>
        <taxon>Eukaryota</taxon>
        <taxon>Fungi</taxon>
        <taxon>Dikarya</taxon>
        <taxon>Ascomycota</taxon>
        <taxon>Pezizomycotina</taxon>
        <taxon>Sordariomycetes</taxon>
        <taxon>Sordariomycetidae</taxon>
        <taxon>Diaporthales</taxon>
        <taxon>Cytosporaceae</taxon>
        <taxon>Cytospora</taxon>
    </lineage>
</organism>
<keyword evidence="4" id="KW-0489">Methyltransferase</keyword>
<feature type="compositionally biased region" description="Basic and acidic residues" evidence="10">
    <location>
        <begin position="42"/>
        <end position="60"/>
    </location>
</feature>
<feature type="compositionally biased region" description="Polar residues" evidence="10">
    <location>
        <begin position="323"/>
        <end position="333"/>
    </location>
</feature>
<dbReference type="CDD" id="cd18105">
    <property type="entry name" value="SpoU-like_MRM1"/>
    <property type="match status" value="1"/>
</dbReference>
<feature type="compositionally biased region" description="Basic and acidic residues" evidence="10">
    <location>
        <begin position="260"/>
        <end position="274"/>
    </location>
</feature>
<gene>
    <name evidence="12" type="ORF">VMCG_07893</name>
</gene>
<dbReference type="PANTHER" id="PTHR46103:SF1">
    <property type="entry name" value="RRNA METHYLTRANSFERASE 1, MITOCHONDRIAL"/>
    <property type="match status" value="1"/>
</dbReference>
<keyword evidence="7" id="KW-0809">Transit peptide</keyword>
<evidence type="ECO:0000256" key="6">
    <source>
        <dbReference type="ARBA" id="ARBA00022691"/>
    </source>
</evidence>
<dbReference type="InterPro" id="IPR029028">
    <property type="entry name" value="Alpha/beta_knot_MTases"/>
</dbReference>
<dbReference type="InterPro" id="IPR029026">
    <property type="entry name" value="tRNA_m1G_MTases_N"/>
</dbReference>
<dbReference type="GO" id="GO:0016435">
    <property type="term" value="F:rRNA (guanine) methyltransferase activity"/>
    <property type="evidence" value="ECO:0007669"/>
    <property type="project" value="TreeGrafter"/>
</dbReference>
<evidence type="ECO:0000256" key="2">
    <source>
        <dbReference type="ARBA" id="ARBA00007228"/>
    </source>
</evidence>
<feature type="compositionally biased region" description="Basic and acidic residues" evidence="10">
    <location>
        <begin position="139"/>
        <end position="151"/>
    </location>
</feature>
<protein>
    <recommendedName>
        <fullName evidence="9">rRNA methyltransferase 1, mitochondrial</fullName>
    </recommendedName>
</protein>
<feature type="compositionally biased region" description="Basic and acidic residues" evidence="10">
    <location>
        <begin position="239"/>
        <end position="249"/>
    </location>
</feature>
<feature type="compositionally biased region" description="Basic and acidic residues" evidence="10">
    <location>
        <begin position="335"/>
        <end position="355"/>
    </location>
</feature>
<keyword evidence="6" id="KW-0949">S-adenosyl-L-methionine</keyword>
<comment type="subcellular location">
    <subcellularLocation>
        <location evidence="1">Mitochondrion</location>
    </subcellularLocation>
</comment>
<feature type="compositionally biased region" description="Low complexity" evidence="10">
    <location>
        <begin position="172"/>
        <end position="184"/>
    </location>
</feature>
<dbReference type="AlphaFoldDB" id="A0A423W0M5"/>
<evidence type="ECO:0000256" key="10">
    <source>
        <dbReference type="SAM" id="MobiDB-lite"/>
    </source>
</evidence>
<evidence type="ECO:0000256" key="5">
    <source>
        <dbReference type="ARBA" id="ARBA00022679"/>
    </source>
</evidence>
<dbReference type="GO" id="GO:0003723">
    <property type="term" value="F:RNA binding"/>
    <property type="evidence" value="ECO:0007669"/>
    <property type="project" value="InterPro"/>
</dbReference>
<feature type="compositionally biased region" description="Basic and acidic residues" evidence="10">
    <location>
        <begin position="189"/>
        <end position="228"/>
    </location>
</feature>
<keyword evidence="3" id="KW-0698">rRNA processing</keyword>
<dbReference type="Pfam" id="PF00588">
    <property type="entry name" value="SpoU_methylase"/>
    <property type="match status" value="1"/>
</dbReference>
<evidence type="ECO:0000256" key="7">
    <source>
        <dbReference type="ARBA" id="ARBA00022946"/>
    </source>
</evidence>
<accession>A0A423W0M5</accession>
<dbReference type="EMBL" id="LKEA01000031">
    <property type="protein sequence ID" value="ROV96840.1"/>
    <property type="molecule type" value="Genomic_DNA"/>
</dbReference>
<dbReference type="OrthoDB" id="270651at2759"/>
<dbReference type="GO" id="GO:0005739">
    <property type="term" value="C:mitochondrion"/>
    <property type="evidence" value="ECO:0007669"/>
    <property type="project" value="UniProtKB-SubCell"/>
</dbReference>
<keyword evidence="13" id="KW-1185">Reference proteome</keyword>